<accession>A0A2I2G4P8</accession>
<feature type="non-terminal residue" evidence="1">
    <location>
        <position position="1"/>
    </location>
</feature>
<keyword evidence="2" id="KW-1185">Reference proteome</keyword>
<evidence type="ECO:0000313" key="1">
    <source>
        <dbReference type="EMBL" id="PLB47855.1"/>
    </source>
</evidence>
<name>A0A2I2G4P8_9EURO</name>
<dbReference type="AlphaFoldDB" id="A0A2I2G4P8"/>
<proteinExistence type="predicted"/>
<dbReference type="RefSeq" id="XP_024703157.1">
    <property type="nucleotide sequence ID" value="XM_024844404.1"/>
</dbReference>
<dbReference type="VEuPathDB" id="FungiDB:P170DRAFT_360261"/>
<reference evidence="1 2" key="1">
    <citation type="submission" date="2016-12" db="EMBL/GenBank/DDBJ databases">
        <title>The genomes of Aspergillus section Nigri reveals drivers in fungal speciation.</title>
        <authorList>
            <consortium name="DOE Joint Genome Institute"/>
            <person name="Vesth T.C."/>
            <person name="Nybo J."/>
            <person name="Theobald S."/>
            <person name="Brandl J."/>
            <person name="Frisvad J.C."/>
            <person name="Nielsen K.F."/>
            <person name="Lyhne E.K."/>
            <person name="Kogle M.E."/>
            <person name="Kuo A."/>
            <person name="Riley R."/>
            <person name="Clum A."/>
            <person name="Nolan M."/>
            <person name="Lipzen A."/>
            <person name="Salamov A."/>
            <person name="Henrissat B."/>
            <person name="Wiebenga A."/>
            <person name="De Vries R.P."/>
            <person name="Grigoriev I.V."/>
            <person name="Mortensen U.H."/>
            <person name="Andersen M.R."/>
            <person name="Baker S.E."/>
        </authorList>
    </citation>
    <scope>NUCLEOTIDE SEQUENCE [LARGE SCALE GENOMIC DNA]</scope>
    <source>
        <strain evidence="1 2">IBT 23096</strain>
    </source>
</reference>
<protein>
    <submittedName>
        <fullName evidence="1">Uncharacterized protein</fullName>
    </submittedName>
</protein>
<gene>
    <name evidence="1" type="ORF">P170DRAFT_360261</name>
</gene>
<dbReference type="Proteomes" id="UP000234275">
    <property type="component" value="Unassembled WGS sequence"/>
</dbReference>
<sequence length="58" mass="6886">EYYYINKSLILILLLIKNLILSANKILISDKKILYYILRILQTKLAPTNKSRKHDIIK</sequence>
<organism evidence="1 2">
    <name type="scientific">Aspergillus steynii IBT 23096</name>
    <dbReference type="NCBI Taxonomy" id="1392250"/>
    <lineage>
        <taxon>Eukaryota</taxon>
        <taxon>Fungi</taxon>
        <taxon>Dikarya</taxon>
        <taxon>Ascomycota</taxon>
        <taxon>Pezizomycotina</taxon>
        <taxon>Eurotiomycetes</taxon>
        <taxon>Eurotiomycetidae</taxon>
        <taxon>Eurotiales</taxon>
        <taxon>Aspergillaceae</taxon>
        <taxon>Aspergillus</taxon>
        <taxon>Aspergillus subgen. Circumdati</taxon>
    </lineage>
</organism>
<evidence type="ECO:0000313" key="2">
    <source>
        <dbReference type="Proteomes" id="UP000234275"/>
    </source>
</evidence>
<dbReference type="GeneID" id="36552104"/>
<dbReference type="EMBL" id="MSFO01000005">
    <property type="protein sequence ID" value="PLB47855.1"/>
    <property type="molecule type" value="Genomic_DNA"/>
</dbReference>
<comment type="caution">
    <text evidence="1">The sequence shown here is derived from an EMBL/GenBank/DDBJ whole genome shotgun (WGS) entry which is preliminary data.</text>
</comment>